<evidence type="ECO:0000313" key="2">
    <source>
        <dbReference type="Proteomes" id="UP001596233"/>
    </source>
</evidence>
<comment type="caution">
    <text evidence="1">The sequence shown here is derived from an EMBL/GenBank/DDBJ whole genome shotgun (WGS) entry which is preliminary data.</text>
</comment>
<organism evidence="1 2">
    <name type="scientific">Paenibacillus septentrionalis</name>
    <dbReference type="NCBI Taxonomy" id="429342"/>
    <lineage>
        <taxon>Bacteria</taxon>
        <taxon>Bacillati</taxon>
        <taxon>Bacillota</taxon>
        <taxon>Bacilli</taxon>
        <taxon>Bacillales</taxon>
        <taxon>Paenibacillaceae</taxon>
        <taxon>Paenibacillus</taxon>
    </lineage>
</organism>
<keyword evidence="2" id="KW-1185">Reference proteome</keyword>
<evidence type="ECO:0000313" key="1">
    <source>
        <dbReference type="EMBL" id="MFC6332563.1"/>
    </source>
</evidence>
<accession>A0ABW1V274</accession>
<dbReference type="InterPro" id="IPR046169">
    <property type="entry name" value="DUF6171"/>
</dbReference>
<proteinExistence type="predicted"/>
<protein>
    <submittedName>
        <fullName evidence="1">DUF6171 family protein</fullName>
    </submittedName>
</protein>
<dbReference type="Pfam" id="PF19668">
    <property type="entry name" value="DUF6171"/>
    <property type="match status" value="1"/>
</dbReference>
<reference evidence="2" key="1">
    <citation type="journal article" date="2019" name="Int. J. Syst. Evol. Microbiol.">
        <title>The Global Catalogue of Microorganisms (GCM) 10K type strain sequencing project: providing services to taxonomists for standard genome sequencing and annotation.</title>
        <authorList>
            <consortium name="The Broad Institute Genomics Platform"/>
            <consortium name="The Broad Institute Genome Sequencing Center for Infectious Disease"/>
            <person name="Wu L."/>
            <person name="Ma J."/>
        </authorList>
    </citation>
    <scope>NUCLEOTIDE SEQUENCE [LARGE SCALE GENOMIC DNA]</scope>
    <source>
        <strain evidence="2">PCU 280</strain>
    </source>
</reference>
<gene>
    <name evidence="1" type="ORF">ACFP56_07985</name>
</gene>
<name>A0ABW1V274_9BACL</name>
<dbReference type="Proteomes" id="UP001596233">
    <property type="component" value="Unassembled WGS sequence"/>
</dbReference>
<sequence>MVAEPNRNCRGCGPQYEVTEAQIDRILQAPMFQDETIVVPDAVYQERLTACHSCEHLQNMQTCLLCGCFVRVSAYYRTKSCPNVKNRSWGPYTN</sequence>
<dbReference type="EMBL" id="JBHSTE010000002">
    <property type="protein sequence ID" value="MFC6332563.1"/>
    <property type="molecule type" value="Genomic_DNA"/>
</dbReference>
<dbReference type="RefSeq" id="WP_379233055.1">
    <property type="nucleotide sequence ID" value="NZ_JBHSTE010000002.1"/>
</dbReference>